<evidence type="ECO:0000256" key="5">
    <source>
        <dbReference type="ARBA" id="ARBA00022692"/>
    </source>
</evidence>
<keyword evidence="7 8" id="KW-0472">Membrane</keyword>
<dbReference type="PANTHER" id="PTHR30413">
    <property type="entry name" value="INNER MEMBRANE TRANSPORT PERMEASE"/>
    <property type="match status" value="1"/>
</dbReference>
<evidence type="ECO:0000256" key="3">
    <source>
        <dbReference type="ARBA" id="ARBA00022448"/>
    </source>
</evidence>
<evidence type="ECO:0000256" key="7">
    <source>
        <dbReference type="ARBA" id="ARBA00023136"/>
    </source>
</evidence>
<dbReference type="Proteomes" id="UP000178797">
    <property type="component" value="Unassembled WGS sequence"/>
</dbReference>
<evidence type="ECO:0000313" key="11">
    <source>
        <dbReference type="Proteomes" id="UP000178797"/>
    </source>
</evidence>
<evidence type="ECO:0000256" key="2">
    <source>
        <dbReference type="ARBA" id="ARBA00007783"/>
    </source>
</evidence>
<dbReference type="EMBL" id="MGDE01000109">
    <property type="protein sequence ID" value="OGL45992.1"/>
    <property type="molecule type" value="Genomic_DNA"/>
</dbReference>
<dbReference type="GO" id="GO:0140359">
    <property type="term" value="F:ABC-type transporter activity"/>
    <property type="evidence" value="ECO:0007669"/>
    <property type="project" value="InterPro"/>
</dbReference>
<dbReference type="PANTHER" id="PTHR30413:SF10">
    <property type="entry name" value="CAPSULE POLYSACCHARIDE EXPORT INNER-MEMBRANE PROTEIN CTRC"/>
    <property type="match status" value="1"/>
</dbReference>
<dbReference type="InterPro" id="IPR047817">
    <property type="entry name" value="ABC2_TM_bact-type"/>
</dbReference>
<accession>A0A1F7RWR4</accession>
<evidence type="ECO:0000256" key="1">
    <source>
        <dbReference type="ARBA" id="ARBA00004651"/>
    </source>
</evidence>
<gene>
    <name evidence="10" type="ORF">A2W05_01150</name>
</gene>
<reference evidence="10 11" key="1">
    <citation type="journal article" date="2016" name="Nat. Commun.">
        <title>Thousands of microbial genomes shed light on interconnected biogeochemical processes in an aquifer system.</title>
        <authorList>
            <person name="Anantharaman K."/>
            <person name="Brown C.T."/>
            <person name="Hug L.A."/>
            <person name="Sharon I."/>
            <person name="Castelle C.J."/>
            <person name="Probst A.J."/>
            <person name="Thomas B.C."/>
            <person name="Singh A."/>
            <person name="Wilkins M.J."/>
            <person name="Karaoz U."/>
            <person name="Brodie E.L."/>
            <person name="Williams K.H."/>
            <person name="Hubbard S.S."/>
            <person name="Banfield J.F."/>
        </authorList>
    </citation>
    <scope>NUCLEOTIDE SEQUENCE [LARGE SCALE GENOMIC DNA]</scope>
</reference>
<comment type="similarity">
    <text evidence="2 8">Belongs to the ABC-2 integral membrane protein family.</text>
</comment>
<feature type="transmembrane region" description="Helical" evidence="8">
    <location>
        <begin position="111"/>
        <end position="143"/>
    </location>
</feature>
<protein>
    <recommendedName>
        <fullName evidence="8">Transport permease protein</fullName>
    </recommendedName>
</protein>
<feature type="transmembrane region" description="Helical" evidence="8">
    <location>
        <begin position="245"/>
        <end position="265"/>
    </location>
</feature>
<comment type="caution">
    <text evidence="10">The sequence shown here is derived from an EMBL/GenBank/DDBJ whole genome shotgun (WGS) entry which is preliminary data.</text>
</comment>
<feature type="transmembrane region" description="Helical" evidence="8">
    <location>
        <begin position="186"/>
        <end position="207"/>
    </location>
</feature>
<dbReference type="Pfam" id="PF01061">
    <property type="entry name" value="ABC2_membrane"/>
    <property type="match status" value="1"/>
</dbReference>
<evidence type="ECO:0000256" key="4">
    <source>
        <dbReference type="ARBA" id="ARBA00022475"/>
    </source>
</evidence>
<evidence type="ECO:0000313" key="10">
    <source>
        <dbReference type="EMBL" id="OGL45992.1"/>
    </source>
</evidence>
<feature type="transmembrane region" description="Helical" evidence="8">
    <location>
        <begin position="41"/>
        <end position="62"/>
    </location>
</feature>
<evidence type="ECO:0000256" key="6">
    <source>
        <dbReference type="ARBA" id="ARBA00022989"/>
    </source>
</evidence>
<keyword evidence="5 8" id="KW-0812">Transmembrane</keyword>
<dbReference type="GO" id="GO:0005886">
    <property type="term" value="C:plasma membrane"/>
    <property type="evidence" value="ECO:0007669"/>
    <property type="project" value="UniProtKB-SubCell"/>
</dbReference>
<dbReference type="InterPro" id="IPR013525">
    <property type="entry name" value="ABC2_TM"/>
</dbReference>
<name>A0A1F7RWR4_9BACT</name>
<proteinExistence type="inferred from homology"/>
<dbReference type="GO" id="GO:0015920">
    <property type="term" value="P:lipopolysaccharide transport"/>
    <property type="evidence" value="ECO:0007669"/>
    <property type="project" value="TreeGrafter"/>
</dbReference>
<sequence>MRHNTTVVNRFINFLRTLFQRRSLILEMAKRDISAQYKNSMLGFLWTFIHPIIMIFVMWLVFSIGFRVLPVGDVPFVIWITASLAIWNTFTEVVSNATESIIGNVHLVKKIVFPLSILAIVKLVGSFITHGIFLLILISLILFHGMPSSLYWIQALYYFCAMSVLALGLSWITSSVNIFARDTSQIVRVILQIGFWGTPIFWDLAIMPPKAQFILKLNPMFYIVQGYRDSFIYAVPFWEHWQMTLYFWAITGFIFVLGSMIFVRLRPHFADVL</sequence>
<organism evidence="10 11">
    <name type="scientific">Candidatus Schekmanbacteria bacterium RBG_16_38_10</name>
    <dbReference type="NCBI Taxonomy" id="1817879"/>
    <lineage>
        <taxon>Bacteria</taxon>
        <taxon>Candidatus Schekmaniibacteriota</taxon>
    </lineage>
</organism>
<comment type="subcellular location">
    <subcellularLocation>
        <location evidence="1 8">Cell membrane</location>
        <topology evidence="1 8">Multi-pass membrane protein</topology>
    </subcellularLocation>
</comment>
<keyword evidence="6 8" id="KW-1133">Transmembrane helix</keyword>
<keyword evidence="4 8" id="KW-1003">Cell membrane</keyword>
<dbReference type="AlphaFoldDB" id="A0A1F7RWR4"/>
<feature type="transmembrane region" description="Helical" evidence="8">
    <location>
        <begin position="155"/>
        <end position="174"/>
    </location>
</feature>
<evidence type="ECO:0000259" key="9">
    <source>
        <dbReference type="PROSITE" id="PS51012"/>
    </source>
</evidence>
<feature type="domain" description="ABC transmembrane type-2" evidence="9">
    <location>
        <begin position="42"/>
        <end position="265"/>
    </location>
</feature>
<dbReference type="PROSITE" id="PS51012">
    <property type="entry name" value="ABC_TM2"/>
    <property type="match status" value="1"/>
</dbReference>
<keyword evidence="3 8" id="KW-0813">Transport</keyword>
<evidence type="ECO:0000256" key="8">
    <source>
        <dbReference type="RuleBase" id="RU361157"/>
    </source>
</evidence>
<feature type="transmembrane region" description="Helical" evidence="8">
    <location>
        <begin position="74"/>
        <end position="90"/>
    </location>
</feature>